<protein>
    <submittedName>
        <fullName evidence="1">Uncharacterized protein</fullName>
    </submittedName>
</protein>
<proteinExistence type="predicted"/>
<gene>
    <name evidence="1" type="ORF">Pph01_42500</name>
</gene>
<evidence type="ECO:0000313" key="2">
    <source>
        <dbReference type="Proteomes" id="UP000622547"/>
    </source>
</evidence>
<sequence length="71" mass="8040">MHPEVEIAQPVELAAQFGDDASQLGPAREKRFTAMEHDVDPIEPVPLDMLRHPAGRPGDRFIRNDFRTHLP</sequence>
<dbReference type="AlphaFoldDB" id="A0A8J3XF54"/>
<dbReference type="EMBL" id="BOOP01000019">
    <property type="protein sequence ID" value="GII39247.1"/>
    <property type="molecule type" value="Genomic_DNA"/>
</dbReference>
<keyword evidence="2" id="KW-1185">Reference proteome</keyword>
<evidence type="ECO:0000313" key="1">
    <source>
        <dbReference type="EMBL" id="GII39247.1"/>
    </source>
</evidence>
<reference evidence="1 2" key="1">
    <citation type="submission" date="2021-01" db="EMBL/GenBank/DDBJ databases">
        <title>Whole genome shotgun sequence of Planotetraspora phitsanulokensis NBRC 104273.</title>
        <authorList>
            <person name="Komaki H."/>
            <person name="Tamura T."/>
        </authorList>
    </citation>
    <scope>NUCLEOTIDE SEQUENCE [LARGE SCALE GENOMIC DNA]</scope>
    <source>
        <strain evidence="1 2">NBRC 104273</strain>
    </source>
</reference>
<dbReference type="Proteomes" id="UP000622547">
    <property type="component" value="Unassembled WGS sequence"/>
</dbReference>
<organism evidence="1 2">
    <name type="scientific">Planotetraspora phitsanulokensis</name>
    <dbReference type="NCBI Taxonomy" id="575192"/>
    <lineage>
        <taxon>Bacteria</taxon>
        <taxon>Bacillati</taxon>
        <taxon>Actinomycetota</taxon>
        <taxon>Actinomycetes</taxon>
        <taxon>Streptosporangiales</taxon>
        <taxon>Streptosporangiaceae</taxon>
        <taxon>Planotetraspora</taxon>
    </lineage>
</organism>
<comment type="caution">
    <text evidence="1">The sequence shown here is derived from an EMBL/GenBank/DDBJ whole genome shotgun (WGS) entry which is preliminary data.</text>
</comment>
<name>A0A8J3XF54_9ACTN</name>
<accession>A0A8J3XF54</accession>